<comment type="caution">
    <text evidence="1">The sequence shown here is derived from an EMBL/GenBank/DDBJ whole genome shotgun (WGS) entry which is preliminary data.</text>
</comment>
<dbReference type="AlphaFoldDB" id="A0A099NU96"/>
<dbReference type="Proteomes" id="UP000029867">
    <property type="component" value="Unassembled WGS sequence"/>
</dbReference>
<gene>
    <name evidence="1" type="ORF">JL09_g5388</name>
</gene>
<protein>
    <submittedName>
        <fullName evidence="1">Uncharacterized protein</fullName>
    </submittedName>
</protein>
<name>A0A099NU96_PICKU</name>
<accession>A0A099NU96</accession>
<dbReference type="HOGENOM" id="CLU_3416401_0_0_1"/>
<proteinExistence type="predicted"/>
<evidence type="ECO:0000313" key="1">
    <source>
        <dbReference type="EMBL" id="KGK35462.1"/>
    </source>
</evidence>
<sequence>ISIIIFDSIKRLVGIHENIHINNFMNY</sequence>
<evidence type="ECO:0000313" key="2">
    <source>
        <dbReference type="Proteomes" id="UP000029867"/>
    </source>
</evidence>
<dbReference type="EMBL" id="JQFK01000623">
    <property type="protein sequence ID" value="KGK35462.1"/>
    <property type="molecule type" value="Genomic_DNA"/>
</dbReference>
<organism evidence="1 2">
    <name type="scientific">Pichia kudriavzevii</name>
    <name type="common">Yeast</name>
    <name type="synonym">Issatchenkia orientalis</name>
    <dbReference type="NCBI Taxonomy" id="4909"/>
    <lineage>
        <taxon>Eukaryota</taxon>
        <taxon>Fungi</taxon>
        <taxon>Dikarya</taxon>
        <taxon>Ascomycota</taxon>
        <taxon>Saccharomycotina</taxon>
        <taxon>Pichiomycetes</taxon>
        <taxon>Pichiales</taxon>
        <taxon>Pichiaceae</taxon>
        <taxon>Pichia</taxon>
    </lineage>
</organism>
<reference evidence="2" key="1">
    <citation type="journal article" date="2014" name="Microb. Cell Fact.">
        <title>Exploiting Issatchenkia orientalis SD108 for succinic acid production.</title>
        <authorList>
            <person name="Xiao H."/>
            <person name="Shao Z."/>
            <person name="Jiang Y."/>
            <person name="Dole S."/>
            <person name="Zhao H."/>
        </authorList>
    </citation>
    <scope>NUCLEOTIDE SEQUENCE [LARGE SCALE GENOMIC DNA]</scope>
    <source>
        <strain evidence="2">SD108</strain>
    </source>
</reference>
<feature type="non-terminal residue" evidence="1">
    <location>
        <position position="1"/>
    </location>
</feature>